<dbReference type="PANTHER" id="PTHR47053:SF1">
    <property type="entry name" value="MUREIN DD-ENDOPEPTIDASE MEPH-RELATED"/>
    <property type="match status" value="1"/>
</dbReference>
<evidence type="ECO:0000259" key="7">
    <source>
        <dbReference type="PROSITE" id="PS51935"/>
    </source>
</evidence>
<evidence type="ECO:0000313" key="9">
    <source>
        <dbReference type="Proteomes" id="UP000014155"/>
    </source>
</evidence>
<dbReference type="SUPFAM" id="SSF54001">
    <property type="entry name" value="Cysteine proteinases"/>
    <property type="match status" value="1"/>
</dbReference>
<feature type="domain" description="SH3b" evidence="6">
    <location>
        <begin position="32"/>
        <end position="92"/>
    </location>
</feature>
<evidence type="ECO:0000256" key="5">
    <source>
        <dbReference type="SAM" id="MobiDB-lite"/>
    </source>
</evidence>
<evidence type="ECO:0000313" key="8">
    <source>
        <dbReference type="EMBL" id="EMS74255.1"/>
    </source>
</evidence>
<dbReference type="GO" id="GO:0006508">
    <property type="term" value="P:proteolysis"/>
    <property type="evidence" value="ECO:0007669"/>
    <property type="project" value="UniProtKB-KW"/>
</dbReference>
<dbReference type="PATRIC" id="fig|1195236.3.peg.12"/>
<dbReference type="PROSITE" id="PS51781">
    <property type="entry name" value="SH3B"/>
    <property type="match status" value="2"/>
</dbReference>
<keyword evidence="9" id="KW-1185">Reference proteome</keyword>
<accession>S0FPV5</accession>
<gene>
    <name evidence="8" type="ORF">CTER_0013</name>
</gene>
<dbReference type="eggNOG" id="COG3103">
    <property type="taxonomic scope" value="Bacteria"/>
</dbReference>
<dbReference type="RefSeq" id="WP_004622724.1">
    <property type="nucleotide sequence ID" value="NZ_AORV01000001.1"/>
</dbReference>
<dbReference type="InterPro" id="IPR036028">
    <property type="entry name" value="SH3-like_dom_sf"/>
</dbReference>
<dbReference type="Pfam" id="PF00877">
    <property type="entry name" value="NLPC_P60"/>
    <property type="match status" value="1"/>
</dbReference>
<organism evidence="8 9">
    <name type="scientific">Ruminiclostridium cellobioparum subsp. termitidis CT1112</name>
    <dbReference type="NCBI Taxonomy" id="1195236"/>
    <lineage>
        <taxon>Bacteria</taxon>
        <taxon>Bacillati</taxon>
        <taxon>Bacillota</taxon>
        <taxon>Clostridia</taxon>
        <taxon>Eubacteriales</taxon>
        <taxon>Oscillospiraceae</taxon>
        <taxon>Ruminiclostridium</taxon>
    </lineage>
</organism>
<dbReference type="AlphaFoldDB" id="S0FPV5"/>
<name>S0FPV5_RUMCE</name>
<protein>
    <submittedName>
        <fullName evidence="8">Cell wall-associated hydrolases (Invasion-associated proteins)</fullName>
        <ecNumber evidence="8">3.5.1.28</ecNumber>
    </submittedName>
</protein>
<dbReference type="InterPro" id="IPR000064">
    <property type="entry name" value="NLP_P60_dom"/>
</dbReference>
<feature type="domain" description="NlpC/P60" evidence="7">
    <location>
        <begin position="260"/>
        <end position="387"/>
    </location>
</feature>
<dbReference type="CDD" id="cd00174">
    <property type="entry name" value="SH3"/>
    <property type="match status" value="1"/>
</dbReference>
<feature type="compositionally biased region" description="Polar residues" evidence="5">
    <location>
        <begin position="187"/>
        <end position="197"/>
    </location>
</feature>
<evidence type="ECO:0000256" key="4">
    <source>
        <dbReference type="ARBA" id="ARBA00022807"/>
    </source>
</evidence>
<dbReference type="Pfam" id="PF08239">
    <property type="entry name" value="SH3_3"/>
    <property type="match status" value="2"/>
</dbReference>
<keyword evidence="4" id="KW-0788">Thiol protease</keyword>
<keyword evidence="3 8" id="KW-0378">Hydrolase</keyword>
<dbReference type="Proteomes" id="UP000014155">
    <property type="component" value="Unassembled WGS sequence"/>
</dbReference>
<keyword evidence="2" id="KW-0645">Protease</keyword>
<dbReference type="Gene3D" id="2.30.30.40">
    <property type="entry name" value="SH3 Domains"/>
    <property type="match status" value="2"/>
</dbReference>
<dbReference type="InterPro" id="IPR051202">
    <property type="entry name" value="Peptidase_C40"/>
</dbReference>
<sequence length="396" mass="42633">MLSKYIKRLVTGFMVTTLSIILSSGFSYAENAGKVTVTASILNLRETPDTSSKVLSQLKKGNQLNVLENSNGWFKVTSEGLTGWVSGSYVKKIEEQTVTVQYGKITGNNVNLRKGPGTGYGVISQMNKGDVLTVTEPSGSWYKVKTSGGTVGWVSSSYISLDQAVKESSDQAKSKTGDKIKSDTENKSTNGQINKPDNNPAEKNGMDNTEEKQTGQIESGSVNTPESKSPELSGSNLTNETVIPGESSVLTGSEMLYMGNFTVSELIDYAQSLIGVKYVYGGNSPEEGFDCSGFTKYVFSQFGINLERVAADQAQQGIEVAQDELLPGDLVFSDTDGGNNYINHVGIYIGNGKFVSATSGSLSAKVTISELNSTYWQASYMTARRIFKTDFPDGKI</sequence>
<feature type="domain" description="SH3b" evidence="6">
    <location>
        <begin position="93"/>
        <end position="163"/>
    </location>
</feature>
<dbReference type="GO" id="GO:0008234">
    <property type="term" value="F:cysteine-type peptidase activity"/>
    <property type="evidence" value="ECO:0007669"/>
    <property type="project" value="UniProtKB-KW"/>
</dbReference>
<dbReference type="InterPro" id="IPR003646">
    <property type="entry name" value="SH3-like_bac-type"/>
</dbReference>
<evidence type="ECO:0000256" key="2">
    <source>
        <dbReference type="ARBA" id="ARBA00022670"/>
    </source>
</evidence>
<feature type="region of interest" description="Disordered" evidence="5">
    <location>
        <begin position="164"/>
        <end position="242"/>
    </location>
</feature>
<evidence type="ECO:0000259" key="6">
    <source>
        <dbReference type="PROSITE" id="PS51781"/>
    </source>
</evidence>
<dbReference type="STRING" id="1195236.CTER_0013"/>
<dbReference type="eggNOG" id="COG0791">
    <property type="taxonomic scope" value="Bacteria"/>
</dbReference>
<dbReference type="PROSITE" id="PS51935">
    <property type="entry name" value="NLPC_P60"/>
    <property type="match status" value="1"/>
</dbReference>
<reference evidence="8 9" key="1">
    <citation type="journal article" date="2013" name="Genome Announc.">
        <title>Draft Genome Sequence of the Cellulolytic, Mesophilic, Anaerobic Bacterium Clostridium termitidis Strain CT1112 (DSM 5398).</title>
        <authorList>
            <person name="Lal S."/>
            <person name="Ramachandran U."/>
            <person name="Zhang X."/>
            <person name="Munir R."/>
            <person name="Sparling R."/>
            <person name="Levin D.B."/>
        </authorList>
    </citation>
    <scope>NUCLEOTIDE SEQUENCE [LARGE SCALE GENOMIC DNA]</scope>
    <source>
        <strain evidence="8 9">CT1112</strain>
    </source>
</reference>
<dbReference type="SMART" id="SM00287">
    <property type="entry name" value="SH3b"/>
    <property type="match status" value="2"/>
</dbReference>
<dbReference type="Gene3D" id="3.90.1720.10">
    <property type="entry name" value="endopeptidase domain like (from Nostoc punctiforme)"/>
    <property type="match status" value="1"/>
</dbReference>
<comment type="similarity">
    <text evidence="1">Belongs to the peptidase C40 family.</text>
</comment>
<dbReference type="EC" id="3.5.1.28" evidence="8"/>
<evidence type="ECO:0000256" key="1">
    <source>
        <dbReference type="ARBA" id="ARBA00007074"/>
    </source>
</evidence>
<dbReference type="InterPro" id="IPR038765">
    <property type="entry name" value="Papain-like_cys_pep_sf"/>
</dbReference>
<dbReference type="EMBL" id="AORV01000001">
    <property type="protein sequence ID" value="EMS74255.1"/>
    <property type="molecule type" value="Genomic_DNA"/>
</dbReference>
<feature type="compositionally biased region" description="Basic and acidic residues" evidence="5">
    <location>
        <begin position="164"/>
        <end position="186"/>
    </location>
</feature>
<evidence type="ECO:0000256" key="3">
    <source>
        <dbReference type="ARBA" id="ARBA00022801"/>
    </source>
</evidence>
<dbReference type="SUPFAM" id="SSF50044">
    <property type="entry name" value="SH3-domain"/>
    <property type="match status" value="2"/>
</dbReference>
<comment type="caution">
    <text evidence="8">The sequence shown here is derived from an EMBL/GenBank/DDBJ whole genome shotgun (WGS) entry which is preliminary data.</text>
</comment>
<dbReference type="PANTHER" id="PTHR47053">
    <property type="entry name" value="MUREIN DD-ENDOPEPTIDASE MEPH-RELATED"/>
    <property type="match status" value="1"/>
</dbReference>
<feature type="compositionally biased region" description="Polar residues" evidence="5">
    <location>
        <begin position="214"/>
        <end position="241"/>
    </location>
</feature>
<proteinExistence type="inferred from homology"/>
<dbReference type="GO" id="GO:0008745">
    <property type="term" value="F:N-acetylmuramoyl-L-alanine amidase activity"/>
    <property type="evidence" value="ECO:0007669"/>
    <property type="project" value="UniProtKB-EC"/>
</dbReference>